<protein>
    <recommendedName>
        <fullName evidence="4">PGF-CTERM sorting domain-containing protein</fullName>
    </recommendedName>
</protein>
<feature type="region of interest" description="Disordered" evidence="1">
    <location>
        <begin position="37"/>
        <end position="77"/>
    </location>
</feature>
<keyword evidence="3" id="KW-1185">Reference proteome</keyword>
<reference evidence="2 3" key="1">
    <citation type="journal article" date="2019" name="Int. J. Syst. Evol. Microbiol.">
        <title>The Global Catalogue of Microorganisms (GCM) 10K type strain sequencing project: providing services to taxonomists for standard genome sequencing and annotation.</title>
        <authorList>
            <consortium name="The Broad Institute Genomics Platform"/>
            <consortium name="The Broad Institute Genome Sequencing Center for Infectious Disease"/>
            <person name="Wu L."/>
            <person name="Ma J."/>
        </authorList>
    </citation>
    <scope>NUCLEOTIDE SEQUENCE [LARGE SCALE GENOMIC DNA]</scope>
    <source>
        <strain evidence="2 3">YIM 94188</strain>
    </source>
</reference>
<dbReference type="AlphaFoldDB" id="A0ABD5TTQ9"/>
<feature type="region of interest" description="Disordered" evidence="1">
    <location>
        <begin position="1"/>
        <end position="22"/>
    </location>
</feature>
<evidence type="ECO:0000313" key="3">
    <source>
        <dbReference type="Proteomes" id="UP001596408"/>
    </source>
</evidence>
<gene>
    <name evidence="2" type="ORF">ACFQEV_03200</name>
</gene>
<evidence type="ECO:0000256" key="1">
    <source>
        <dbReference type="SAM" id="MobiDB-lite"/>
    </source>
</evidence>
<proteinExistence type="predicted"/>
<evidence type="ECO:0008006" key="4">
    <source>
        <dbReference type="Google" id="ProtNLM"/>
    </source>
</evidence>
<dbReference type="Proteomes" id="UP001596408">
    <property type="component" value="Unassembled WGS sequence"/>
</dbReference>
<comment type="caution">
    <text evidence="2">The sequence shown here is derived from an EMBL/GenBank/DDBJ whole genome shotgun (WGS) entry which is preliminary data.</text>
</comment>
<dbReference type="EMBL" id="JBHSXH010000009">
    <property type="protein sequence ID" value="MFC6824002.1"/>
    <property type="molecule type" value="Genomic_DNA"/>
</dbReference>
<dbReference type="RefSeq" id="WP_379692577.1">
    <property type="nucleotide sequence ID" value="NZ_JBHSXH010000009.1"/>
</dbReference>
<dbReference type="PROSITE" id="PS51318">
    <property type="entry name" value="TAT"/>
    <property type="match status" value="1"/>
</dbReference>
<name>A0ABD5TTQ9_9EURY</name>
<dbReference type="InterPro" id="IPR006311">
    <property type="entry name" value="TAT_signal"/>
</dbReference>
<evidence type="ECO:0000313" key="2">
    <source>
        <dbReference type="EMBL" id="MFC6824002.1"/>
    </source>
</evidence>
<sequence length="229" mass="23041">MTTEPRADASDAGESSGTFSRRRLLRGVVTAGAAASLPAFVGGASAQEGTVTTDNSPTEPPTEFPTEESGTSAPEEEVAAEAALPTDAPTFGQSDYTGLFLQVTGYDREADTSGAGRCGFAESNEDITGFDATIFETTGDRRSAQTTIFAVTQGSIIDSGSVFVINSQNPCPSNFVTVTLEEVGATGIETPTPQGTTSGGAIPGFDAVAGVLGVGAAAAAAAVRARGDE</sequence>
<accession>A0ABD5TTQ9</accession>
<organism evidence="2 3">
    <name type="scientific">Halopelagius fulvigenes</name>
    <dbReference type="NCBI Taxonomy" id="1198324"/>
    <lineage>
        <taxon>Archaea</taxon>
        <taxon>Methanobacteriati</taxon>
        <taxon>Methanobacteriota</taxon>
        <taxon>Stenosarchaea group</taxon>
        <taxon>Halobacteria</taxon>
        <taxon>Halobacteriales</taxon>
        <taxon>Haloferacaceae</taxon>
    </lineage>
</organism>